<accession>A0ABW4LQZ7</accession>
<dbReference type="RefSeq" id="WP_377928489.1">
    <property type="nucleotide sequence ID" value="NZ_JBHUEM010000020.1"/>
</dbReference>
<dbReference type="Proteomes" id="UP001597214">
    <property type="component" value="Unassembled WGS sequence"/>
</dbReference>
<dbReference type="InterPro" id="IPR013520">
    <property type="entry name" value="Ribonucl_H"/>
</dbReference>
<evidence type="ECO:0000256" key="1">
    <source>
        <dbReference type="ARBA" id="ARBA00022839"/>
    </source>
</evidence>
<dbReference type="InterPro" id="IPR036397">
    <property type="entry name" value="RNaseH_sf"/>
</dbReference>
<dbReference type="EMBL" id="JBHUEM010000020">
    <property type="protein sequence ID" value="MFD1737286.1"/>
    <property type="molecule type" value="Genomic_DNA"/>
</dbReference>
<keyword evidence="1" id="KW-0269">Exonuclease</keyword>
<dbReference type="InterPro" id="IPR006054">
    <property type="entry name" value="DnaQ"/>
</dbReference>
<dbReference type="Pfam" id="PF00929">
    <property type="entry name" value="RNase_T"/>
    <property type="match status" value="1"/>
</dbReference>
<dbReference type="PANTHER" id="PTHR30231:SF41">
    <property type="entry name" value="DNA POLYMERASE III SUBUNIT EPSILON"/>
    <property type="match status" value="1"/>
</dbReference>
<evidence type="ECO:0000313" key="4">
    <source>
        <dbReference type="Proteomes" id="UP001597214"/>
    </source>
</evidence>
<feature type="domain" description="Exonuclease" evidence="2">
    <location>
        <begin position="57"/>
        <end position="226"/>
    </location>
</feature>
<comment type="caution">
    <text evidence="3">The sequence shown here is derived from an EMBL/GenBank/DDBJ whole genome shotgun (WGS) entry which is preliminary data.</text>
</comment>
<dbReference type="SUPFAM" id="SSF53098">
    <property type="entry name" value="Ribonuclease H-like"/>
    <property type="match status" value="1"/>
</dbReference>
<evidence type="ECO:0000313" key="3">
    <source>
        <dbReference type="EMBL" id="MFD1737286.1"/>
    </source>
</evidence>
<organism evidence="3 4">
    <name type="scientific">Bacillus salitolerans</name>
    <dbReference type="NCBI Taxonomy" id="1437434"/>
    <lineage>
        <taxon>Bacteria</taxon>
        <taxon>Bacillati</taxon>
        <taxon>Bacillota</taxon>
        <taxon>Bacilli</taxon>
        <taxon>Bacillales</taxon>
        <taxon>Bacillaceae</taxon>
        <taxon>Bacillus</taxon>
    </lineage>
</organism>
<dbReference type="CDD" id="cd06127">
    <property type="entry name" value="DEDDh"/>
    <property type="match status" value="1"/>
</dbReference>
<reference evidence="4" key="1">
    <citation type="journal article" date="2019" name="Int. J. Syst. Evol. Microbiol.">
        <title>The Global Catalogue of Microorganisms (GCM) 10K type strain sequencing project: providing services to taxonomists for standard genome sequencing and annotation.</title>
        <authorList>
            <consortium name="The Broad Institute Genomics Platform"/>
            <consortium name="The Broad Institute Genome Sequencing Center for Infectious Disease"/>
            <person name="Wu L."/>
            <person name="Ma J."/>
        </authorList>
    </citation>
    <scope>NUCLEOTIDE SEQUENCE [LARGE SCALE GENOMIC DNA]</scope>
    <source>
        <strain evidence="4">CCUG 49339</strain>
    </source>
</reference>
<dbReference type="PANTHER" id="PTHR30231">
    <property type="entry name" value="DNA POLYMERASE III SUBUNIT EPSILON"/>
    <property type="match status" value="1"/>
</dbReference>
<keyword evidence="1" id="KW-0540">Nuclease</keyword>
<keyword evidence="1" id="KW-0378">Hydrolase</keyword>
<gene>
    <name evidence="3" type="ORF">ACFSCX_12050</name>
</gene>
<proteinExistence type="predicted"/>
<dbReference type="NCBIfam" id="TIGR00573">
    <property type="entry name" value="dnaq"/>
    <property type="match status" value="1"/>
</dbReference>
<keyword evidence="4" id="KW-1185">Reference proteome</keyword>
<dbReference type="InterPro" id="IPR012337">
    <property type="entry name" value="RNaseH-like_sf"/>
</dbReference>
<protein>
    <submittedName>
        <fullName evidence="3">PolC-type DNA polymerase III</fullName>
    </submittedName>
</protein>
<dbReference type="Gene3D" id="3.30.420.10">
    <property type="entry name" value="Ribonuclease H-like superfamily/Ribonuclease H"/>
    <property type="match status" value="1"/>
</dbReference>
<dbReference type="SMART" id="SM00479">
    <property type="entry name" value="EXOIII"/>
    <property type="match status" value="1"/>
</dbReference>
<sequence>MPIDIRILTYLFWGQFIQRYRIKKIKKQLDVDQIIYTLNECFIRNTTSLEDDFNKQTYTVFDLETTGFFPGLGDEILSLGAVKVENRKILHDQTFYKVLSPLSKVSHFSKQLTGLTEHDFNNGSTFPEVITEFFRWNQNATLVAHPANFDVPFLEKSMKKWGLPTNGIPCFVDSLTLANSHFPNQQNTLDELIKRFKVTTRKRHHALNDAITTAEIYVQLLNQEQIHGGKSYG</sequence>
<name>A0ABW4LQZ7_9BACI</name>
<evidence type="ECO:0000259" key="2">
    <source>
        <dbReference type="SMART" id="SM00479"/>
    </source>
</evidence>